<feature type="domain" description="Endonuclease GajA/Old nuclease/RecF-like AAA" evidence="1">
    <location>
        <begin position="274"/>
        <end position="350"/>
    </location>
</feature>
<dbReference type="PANTHER" id="PTHR43581:SF4">
    <property type="entry name" value="ATP_GTP PHOSPHATASE"/>
    <property type="match status" value="1"/>
</dbReference>
<dbReference type="EMBL" id="JBHXKZ010000001">
    <property type="protein sequence ID" value="MFD4821388.1"/>
    <property type="molecule type" value="Genomic_DNA"/>
</dbReference>
<comment type="caution">
    <text evidence="4">The sequence shown here is derived from an EMBL/GenBank/DDBJ whole genome shotgun (WGS) entry which is preliminary data.</text>
</comment>
<reference evidence="4 5" key="1">
    <citation type="submission" date="2024-09" db="EMBL/GenBank/DDBJ databases">
        <title>The Natural Products Discovery Center: Release of the First 8490 Sequenced Strains for Exploring Actinobacteria Biosynthetic Diversity.</title>
        <authorList>
            <person name="Kalkreuter E."/>
            <person name="Kautsar S.A."/>
            <person name="Yang D."/>
            <person name="Bader C.D."/>
            <person name="Teijaro C.N."/>
            <person name="Fluegel L."/>
            <person name="Davis C.M."/>
            <person name="Simpson J.R."/>
            <person name="Lauterbach L."/>
            <person name="Steele A.D."/>
            <person name="Gui C."/>
            <person name="Meng S."/>
            <person name="Li G."/>
            <person name="Viehrig K."/>
            <person name="Ye F."/>
            <person name="Su P."/>
            <person name="Kiefer A.F."/>
            <person name="Nichols A."/>
            <person name="Cepeda A.J."/>
            <person name="Yan W."/>
            <person name="Fan B."/>
            <person name="Jiang Y."/>
            <person name="Adhikari A."/>
            <person name="Zheng C.-J."/>
            <person name="Schuster L."/>
            <person name="Cowan T.M."/>
            <person name="Smanski M.J."/>
            <person name="Chevrette M.G."/>
            <person name="De Carvalho L.P.S."/>
            <person name="Shen B."/>
        </authorList>
    </citation>
    <scope>NUCLEOTIDE SEQUENCE [LARGE SCALE GENOMIC DNA]</scope>
    <source>
        <strain evidence="4 5">NPDC058428</strain>
    </source>
</reference>
<name>A0ABW6ESV0_9ACTN</name>
<evidence type="ECO:0000259" key="1">
    <source>
        <dbReference type="Pfam" id="PF13175"/>
    </source>
</evidence>
<dbReference type="InterPro" id="IPR034139">
    <property type="entry name" value="TOPRIM_OLD"/>
</dbReference>
<gene>
    <name evidence="4" type="ORF">ACFWOQ_02330</name>
</gene>
<dbReference type="Pfam" id="PF13175">
    <property type="entry name" value="AAA_15"/>
    <property type="match status" value="1"/>
</dbReference>
<proteinExistence type="predicted"/>
<dbReference type="Pfam" id="PF13476">
    <property type="entry name" value="AAA_23"/>
    <property type="match status" value="1"/>
</dbReference>
<keyword evidence="5" id="KW-1185">Reference proteome</keyword>
<feature type="domain" description="OLD protein-like TOPRIM" evidence="3">
    <location>
        <begin position="396"/>
        <end position="464"/>
    </location>
</feature>
<keyword evidence="4" id="KW-0255">Endonuclease</keyword>
<keyword evidence="4" id="KW-0378">Hydrolase</keyword>
<dbReference type="PANTHER" id="PTHR43581">
    <property type="entry name" value="ATP/GTP PHOSPHATASE"/>
    <property type="match status" value="1"/>
</dbReference>
<evidence type="ECO:0000259" key="2">
    <source>
        <dbReference type="Pfam" id="PF13476"/>
    </source>
</evidence>
<organism evidence="4 5">
    <name type="scientific">Streptomyces rubiginosohelvolus</name>
    <dbReference type="NCBI Taxonomy" id="67362"/>
    <lineage>
        <taxon>Bacteria</taxon>
        <taxon>Bacillati</taxon>
        <taxon>Actinomycetota</taxon>
        <taxon>Actinomycetes</taxon>
        <taxon>Kitasatosporales</taxon>
        <taxon>Streptomycetaceae</taxon>
        <taxon>Streptomyces</taxon>
    </lineage>
</organism>
<dbReference type="GO" id="GO:0004519">
    <property type="term" value="F:endonuclease activity"/>
    <property type="evidence" value="ECO:0007669"/>
    <property type="project" value="UniProtKB-KW"/>
</dbReference>
<dbReference type="Proteomes" id="UP001598352">
    <property type="component" value="Unassembled WGS sequence"/>
</dbReference>
<dbReference type="Gene3D" id="3.40.50.300">
    <property type="entry name" value="P-loop containing nucleotide triphosphate hydrolases"/>
    <property type="match status" value="2"/>
</dbReference>
<keyword evidence="4" id="KW-0540">Nuclease</keyword>
<accession>A0ABW6ESV0</accession>
<dbReference type="CDD" id="cd00267">
    <property type="entry name" value="ABC_ATPase"/>
    <property type="match status" value="1"/>
</dbReference>
<dbReference type="InterPro" id="IPR038729">
    <property type="entry name" value="Rad50/SbcC_AAA"/>
</dbReference>
<sequence>MAHLRVENFRVFGPAAQGEGERGDALSLSFTAGTNVLVGENDSGKTAIVDAIRLCLQSAASDYYRVSQDDFHLGKDGRAETFTIGCAFTDLSTEEQAVFLELLTHDRDGTAWLCVTFKAQRMDSLRNRVSVTTRTGPDGNGPALDGAARELLRATYLRPLRDAEAELRSGRGSRLSQILAGYPAMKDQDVDDFDPTGDEPPSTLRGILRRAECDIRDNKAVAEVSEDINSAYLQRFAIGDDVLRAKISVATDATLVRALERLELNLFTASDEWTRRGLGYNNALFMAAELLLLGKNELAPLLLIEEPEAHLHPQLQTRIMDLLRDKAQRPQDGGRAPVQVILTTHSPNLASSTPVECLTLVARGRTFPLRRGKTRLTEEDYAFLTRFLDVTKANMFFARGLAMVEGDAEAIFLPALADALGMPFNEHGISVVNVGHVGLFRYSRVFQRDGEQIPVRVACIRDRDLVPAGTPEDMRGKLARWTDMTEEEISAYATNLTTGDEGPVKTFVSDWWTLEYDLAVTSWTMARLMYRAVKLASAAARSWPDADKTEKAIVRADRVVDTWIGQGLSLEEAALRIYRPLKLDNVSKPITAQFAAQLLASTPLVRSDIPPYLLHAFTYLCGEVAP</sequence>
<protein>
    <submittedName>
        <fullName evidence="4">ATP-dependent endonuclease</fullName>
    </submittedName>
</protein>
<evidence type="ECO:0000313" key="5">
    <source>
        <dbReference type="Proteomes" id="UP001598352"/>
    </source>
</evidence>
<dbReference type="SUPFAM" id="SSF52540">
    <property type="entry name" value="P-loop containing nucleoside triphosphate hydrolases"/>
    <property type="match status" value="1"/>
</dbReference>
<dbReference type="InterPro" id="IPR041685">
    <property type="entry name" value="AAA_GajA/Old/RecF-like"/>
</dbReference>
<dbReference type="Pfam" id="PF20469">
    <property type="entry name" value="OLD-like_TOPRIM"/>
    <property type="match status" value="1"/>
</dbReference>
<dbReference type="InterPro" id="IPR027417">
    <property type="entry name" value="P-loop_NTPase"/>
</dbReference>
<dbReference type="InterPro" id="IPR051396">
    <property type="entry name" value="Bact_Antivir_Def_Nuclease"/>
</dbReference>
<dbReference type="CDD" id="cd01026">
    <property type="entry name" value="TOPRIM_OLD"/>
    <property type="match status" value="1"/>
</dbReference>
<feature type="domain" description="Rad50/SbcC-type AAA" evidence="2">
    <location>
        <begin position="4"/>
        <end position="80"/>
    </location>
</feature>
<evidence type="ECO:0000313" key="4">
    <source>
        <dbReference type="EMBL" id="MFD4821388.1"/>
    </source>
</evidence>
<dbReference type="RefSeq" id="WP_382762092.1">
    <property type="nucleotide sequence ID" value="NZ_JBHXKZ010000001.1"/>
</dbReference>
<evidence type="ECO:0000259" key="3">
    <source>
        <dbReference type="Pfam" id="PF20469"/>
    </source>
</evidence>